<dbReference type="PROSITE" id="PS51352">
    <property type="entry name" value="THIOREDOXIN_2"/>
    <property type="match status" value="1"/>
</dbReference>
<feature type="transmembrane region" description="Helical" evidence="7">
    <location>
        <begin position="41"/>
        <end position="62"/>
    </location>
</feature>
<dbReference type="InterPro" id="IPR036249">
    <property type="entry name" value="Thioredoxin-like_sf"/>
</dbReference>
<dbReference type="GO" id="GO:0005886">
    <property type="term" value="C:plasma membrane"/>
    <property type="evidence" value="ECO:0007669"/>
    <property type="project" value="UniProtKB-SubCell"/>
</dbReference>
<evidence type="ECO:0000256" key="2">
    <source>
        <dbReference type="ARBA" id="ARBA00022475"/>
    </source>
</evidence>
<dbReference type="Gene3D" id="2.60.120.260">
    <property type="entry name" value="Galactose-binding domain-like"/>
    <property type="match status" value="1"/>
</dbReference>
<reference evidence="9" key="1">
    <citation type="submission" date="2020-05" db="EMBL/GenBank/DDBJ databases">
        <authorList>
            <person name="Chiriac C."/>
            <person name="Salcher M."/>
            <person name="Ghai R."/>
            <person name="Kavagutti S V."/>
        </authorList>
    </citation>
    <scope>NUCLEOTIDE SEQUENCE</scope>
</reference>
<evidence type="ECO:0000256" key="7">
    <source>
        <dbReference type="SAM" id="Phobius"/>
    </source>
</evidence>
<dbReference type="Pfam" id="PF17991">
    <property type="entry name" value="Thioredoxin_10"/>
    <property type="match status" value="1"/>
</dbReference>
<comment type="subcellular location">
    <subcellularLocation>
        <location evidence="1">Cell membrane</location>
        <topology evidence="1">Multi-pass membrane protein</topology>
    </subcellularLocation>
</comment>
<dbReference type="GO" id="GO:0016491">
    <property type="term" value="F:oxidoreductase activity"/>
    <property type="evidence" value="ECO:0007669"/>
    <property type="project" value="InterPro"/>
</dbReference>
<dbReference type="InterPro" id="IPR041017">
    <property type="entry name" value="Thioredoxin_10"/>
</dbReference>
<feature type="compositionally biased region" description="Basic and acidic residues" evidence="6">
    <location>
        <begin position="232"/>
        <end position="246"/>
    </location>
</feature>
<dbReference type="Gene3D" id="3.40.30.10">
    <property type="entry name" value="Glutaredoxin"/>
    <property type="match status" value="1"/>
</dbReference>
<dbReference type="Pfam" id="PF02683">
    <property type="entry name" value="DsbD_TM"/>
    <property type="match status" value="1"/>
</dbReference>
<keyword evidence="4 7" id="KW-1133">Transmembrane helix</keyword>
<dbReference type="InterPro" id="IPR050553">
    <property type="entry name" value="Thioredoxin_ResA/DsbE_sf"/>
</dbReference>
<proteinExistence type="predicted"/>
<dbReference type="Pfam" id="PF08534">
    <property type="entry name" value="Redoxin"/>
    <property type="match status" value="1"/>
</dbReference>
<feature type="region of interest" description="Disordered" evidence="6">
    <location>
        <begin position="231"/>
        <end position="281"/>
    </location>
</feature>
<dbReference type="InterPro" id="IPR003834">
    <property type="entry name" value="Cyt_c_assmbl_TM_dom"/>
</dbReference>
<feature type="transmembrane region" description="Helical" evidence="7">
    <location>
        <begin position="117"/>
        <end position="142"/>
    </location>
</feature>
<gene>
    <name evidence="9" type="ORF">UFOPK3564_03716</name>
</gene>
<evidence type="ECO:0000256" key="1">
    <source>
        <dbReference type="ARBA" id="ARBA00004651"/>
    </source>
</evidence>
<dbReference type="PANTHER" id="PTHR42852:SF13">
    <property type="entry name" value="PROTEIN DIPZ"/>
    <property type="match status" value="1"/>
</dbReference>
<dbReference type="GO" id="GO:0017004">
    <property type="term" value="P:cytochrome complex assembly"/>
    <property type="evidence" value="ECO:0007669"/>
    <property type="project" value="InterPro"/>
</dbReference>
<organism evidence="9">
    <name type="scientific">freshwater metagenome</name>
    <dbReference type="NCBI Taxonomy" id="449393"/>
    <lineage>
        <taxon>unclassified sequences</taxon>
        <taxon>metagenomes</taxon>
        <taxon>ecological metagenomes</taxon>
    </lineage>
</organism>
<protein>
    <submittedName>
        <fullName evidence="9">Unannotated protein</fullName>
    </submittedName>
</protein>
<evidence type="ECO:0000313" key="9">
    <source>
        <dbReference type="EMBL" id="CAB4955173.1"/>
    </source>
</evidence>
<feature type="compositionally biased region" description="Low complexity" evidence="6">
    <location>
        <begin position="255"/>
        <end position="267"/>
    </location>
</feature>
<dbReference type="InterPro" id="IPR013740">
    <property type="entry name" value="Redoxin"/>
</dbReference>
<dbReference type="PANTHER" id="PTHR42852">
    <property type="entry name" value="THIOL:DISULFIDE INTERCHANGE PROTEIN DSBE"/>
    <property type="match status" value="1"/>
</dbReference>
<keyword evidence="2" id="KW-1003">Cell membrane</keyword>
<evidence type="ECO:0000256" key="5">
    <source>
        <dbReference type="ARBA" id="ARBA00023136"/>
    </source>
</evidence>
<dbReference type="SUPFAM" id="SSF52833">
    <property type="entry name" value="Thioredoxin-like"/>
    <property type="match status" value="1"/>
</dbReference>
<dbReference type="InterPro" id="IPR013766">
    <property type="entry name" value="Thioredoxin_domain"/>
</dbReference>
<sequence length="603" mass="63212">MLLLLLFGFVAGAATAVSPCVLPVLPIVLSGGATGGRRRPLGIVLGLTATFTFSAVALAYVISALGLPDGLVRTLAIVTLLVFGVVLVVPALAARVEGLLSRLAPAPRRRDGEGLRTGLLLGAGLGFVYAPCAGPILAGVITTSASQDLSAGRVGVALAYGLGTGVVLYALMLGGRRLTRPLARRSGTFQAAMGVVMVVLAIAMFGDLDLRFQTWIAKDLPQALVTPTGALERSEASRTRLQDLRGGEQGPIQRAAAASDAAGTGTTDDGGTGTPGGRAPLNDVLAARDLPALGDVPPFVGTQRWFNTPGDRPLTFAGLQRKRKVVLVDFWTYTCINCLRTIPALNTLYDRYREDGLEIVGIHSPEFPFERSAASVGEAIGREGIRYPVVQDNDLATWTAFGNRAWPAQYLVDEFGQVRYTSEGEGRDDQTEKAIRTLLAEAGRRPGRTAGRLGAVEASGTVGTPESYLGTDRAARIAGGEPAPGVRDVGTVPATLDPNEIGFGGTLAFSGDHVTARRGARIGLDFTARHVYLVLRSARRATVGVRLDGRTVTAGDAGADVRRGGATVSTQRLYELVDLPRGGHHRLDLSLPAGVEAYAFTFG</sequence>
<feature type="domain" description="Thioredoxin" evidence="8">
    <location>
        <begin position="279"/>
        <end position="440"/>
    </location>
</feature>
<feature type="transmembrane region" description="Helical" evidence="7">
    <location>
        <begin position="6"/>
        <end position="29"/>
    </location>
</feature>
<dbReference type="EMBL" id="CAFBMK010000390">
    <property type="protein sequence ID" value="CAB4955173.1"/>
    <property type="molecule type" value="Genomic_DNA"/>
</dbReference>
<evidence type="ECO:0000256" key="6">
    <source>
        <dbReference type="SAM" id="MobiDB-lite"/>
    </source>
</evidence>
<dbReference type="AlphaFoldDB" id="A0A6J7KK40"/>
<keyword evidence="3 7" id="KW-0812">Transmembrane</keyword>
<feature type="transmembrane region" description="Helical" evidence="7">
    <location>
        <begin position="187"/>
        <end position="206"/>
    </location>
</feature>
<accession>A0A6J7KK40</accession>
<keyword evidence="5 7" id="KW-0472">Membrane</keyword>
<evidence type="ECO:0000256" key="3">
    <source>
        <dbReference type="ARBA" id="ARBA00022692"/>
    </source>
</evidence>
<evidence type="ECO:0000259" key="8">
    <source>
        <dbReference type="PROSITE" id="PS51352"/>
    </source>
</evidence>
<name>A0A6J7KK40_9ZZZZ</name>
<feature type="transmembrane region" description="Helical" evidence="7">
    <location>
        <begin position="74"/>
        <end position="96"/>
    </location>
</feature>
<feature type="transmembrane region" description="Helical" evidence="7">
    <location>
        <begin position="154"/>
        <end position="175"/>
    </location>
</feature>
<evidence type="ECO:0000256" key="4">
    <source>
        <dbReference type="ARBA" id="ARBA00022989"/>
    </source>
</evidence>